<evidence type="ECO:0000313" key="5">
    <source>
        <dbReference type="Proteomes" id="UP001630127"/>
    </source>
</evidence>
<dbReference type="InterPro" id="IPR046350">
    <property type="entry name" value="Cystatin_sf"/>
</dbReference>
<keyword evidence="1" id="KW-0646">Protease inhibitor</keyword>
<accession>A0ABD2ZK95</accession>
<dbReference type="Gene3D" id="3.10.450.10">
    <property type="match status" value="1"/>
</dbReference>
<sequence length="163" mass="18598">MAKVEVIDDVVNGREDDLNPYYSSDEEGVDKDPETWRKYFQQINESDGFDIYDFPGLCLQAPITPFTGFENHPKTHEELIQGATAAINDFNKNEGTSYKFVKIEKANVQLWGNGVNNYITFQAENADAHGIMTTFQALVWDGPYWEYPEPVVKFCRLKSNNVA</sequence>
<dbReference type="Proteomes" id="UP001630127">
    <property type="component" value="Unassembled WGS sequence"/>
</dbReference>
<dbReference type="InterPro" id="IPR000010">
    <property type="entry name" value="Cystatin_dom"/>
</dbReference>
<evidence type="ECO:0000313" key="4">
    <source>
        <dbReference type="EMBL" id="KAL3519841.1"/>
    </source>
</evidence>
<dbReference type="InterPro" id="IPR006462">
    <property type="entry name" value="MS5"/>
</dbReference>
<name>A0ABD2ZK95_9GENT</name>
<feature type="domain" description="Cystatin" evidence="3">
    <location>
        <begin position="69"/>
        <end position="140"/>
    </location>
</feature>
<protein>
    <recommendedName>
        <fullName evidence="3">Cystatin domain-containing protein</fullName>
    </recommendedName>
</protein>
<dbReference type="AlphaFoldDB" id="A0ABD2ZK95"/>
<comment type="caution">
    <text evidence="4">The sequence shown here is derived from an EMBL/GenBank/DDBJ whole genome shotgun (WGS) entry which is preliminary data.</text>
</comment>
<dbReference type="PANTHER" id="PTHR31260:SF28">
    <property type="entry name" value="CYSTATIN DOMAIN PROTEIN"/>
    <property type="match status" value="1"/>
</dbReference>
<dbReference type="EMBL" id="JBJUIK010000008">
    <property type="protein sequence ID" value="KAL3519841.1"/>
    <property type="molecule type" value="Genomic_DNA"/>
</dbReference>
<keyword evidence="2" id="KW-0789">Thiol protease inhibitor</keyword>
<evidence type="ECO:0000256" key="2">
    <source>
        <dbReference type="ARBA" id="ARBA00022704"/>
    </source>
</evidence>
<dbReference type="PANTHER" id="PTHR31260">
    <property type="entry name" value="CYSTATIN/MONELLIN SUPERFAMILY PROTEIN"/>
    <property type="match status" value="1"/>
</dbReference>
<evidence type="ECO:0000256" key="1">
    <source>
        <dbReference type="ARBA" id="ARBA00022690"/>
    </source>
</evidence>
<dbReference type="GO" id="GO:0004869">
    <property type="term" value="F:cysteine-type endopeptidase inhibitor activity"/>
    <property type="evidence" value="ECO:0007669"/>
    <property type="project" value="UniProtKB-KW"/>
</dbReference>
<gene>
    <name evidence="4" type="ORF">ACH5RR_017990</name>
</gene>
<organism evidence="4 5">
    <name type="scientific">Cinchona calisaya</name>
    <dbReference type="NCBI Taxonomy" id="153742"/>
    <lineage>
        <taxon>Eukaryota</taxon>
        <taxon>Viridiplantae</taxon>
        <taxon>Streptophyta</taxon>
        <taxon>Embryophyta</taxon>
        <taxon>Tracheophyta</taxon>
        <taxon>Spermatophyta</taxon>
        <taxon>Magnoliopsida</taxon>
        <taxon>eudicotyledons</taxon>
        <taxon>Gunneridae</taxon>
        <taxon>Pentapetalae</taxon>
        <taxon>asterids</taxon>
        <taxon>lamiids</taxon>
        <taxon>Gentianales</taxon>
        <taxon>Rubiaceae</taxon>
        <taxon>Cinchonoideae</taxon>
        <taxon>Cinchoneae</taxon>
        <taxon>Cinchona</taxon>
    </lineage>
</organism>
<dbReference type="Pfam" id="PF00031">
    <property type="entry name" value="Cystatin"/>
    <property type="match status" value="1"/>
</dbReference>
<proteinExistence type="predicted"/>
<evidence type="ECO:0000259" key="3">
    <source>
        <dbReference type="Pfam" id="PF00031"/>
    </source>
</evidence>
<reference evidence="4 5" key="1">
    <citation type="submission" date="2024-11" db="EMBL/GenBank/DDBJ databases">
        <title>A near-complete genome assembly of Cinchona calisaya.</title>
        <authorList>
            <person name="Lian D.C."/>
            <person name="Zhao X.W."/>
            <person name="Wei L."/>
        </authorList>
    </citation>
    <scope>NUCLEOTIDE SEQUENCE [LARGE SCALE GENOMIC DNA]</scope>
    <source>
        <tissue evidence="4">Nenye</tissue>
    </source>
</reference>
<dbReference type="SUPFAM" id="SSF54403">
    <property type="entry name" value="Cystatin/monellin"/>
    <property type="match status" value="1"/>
</dbReference>
<keyword evidence="5" id="KW-1185">Reference proteome</keyword>